<reference evidence="2" key="1">
    <citation type="journal article" date="2019" name="Int. J. Syst. Evol. Microbiol.">
        <title>The Global Catalogue of Microorganisms (GCM) 10K type strain sequencing project: providing services to taxonomists for standard genome sequencing and annotation.</title>
        <authorList>
            <consortium name="The Broad Institute Genomics Platform"/>
            <consortium name="The Broad Institute Genome Sequencing Center for Infectious Disease"/>
            <person name="Wu L."/>
            <person name="Ma J."/>
        </authorList>
    </citation>
    <scope>NUCLEOTIDE SEQUENCE [LARGE SCALE GENOMIC DNA]</scope>
    <source>
        <strain evidence="2">JCM 18306</strain>
    </source>
</reference>
<name>A0ABP9TDE3_9ACTN</name>
<comment type="caution">
    <text evidence="1">The sequence shown here is derived from an EMBL/GenBank/DDBJ whole genome shotgun (WGS) entry which is preliminary data.</text>
</comment>
<keyword evidence="2" id="KW-1185">Reference proteome</keyword>
<sequence>MDAATARFIEDVTTLAPETLATVFDHVLSLRRQGGREASRALKLSASEQAALDHAIRSALLPRAAELDAHRSGLHSDSLSAVMIGARTVRKHASLPQEQYALLTCPFTAVGVAVPGHPANDQ</sequence>
<evidence type="ECO:0008006" key="3">
    <source>
        <dbReference type="Google" id="ProtNLM"/>
    </source>
</evidence>
<dbReference type="Proteomes" id="UP001499878">
    <property type="component" value="Unassembled WGS sequence"/>
</dbReference>
<proteinExistence type="predicted"/>
<evidence type="ECO:0000313" key="2">
    <source>
        <dbReference type="Proteomes" id="UP001499878"/>
    </source>
</evidence>
<organism evidence="1 2">
    <name type="scientific">Streptomyces thinghirensis</name>
    <dbReference type="NCBI Taxonomy" id="551547"/>
    <lineage>
        <taxon>Bacteria</taxon>
        <taxon>Bacillati</taxon>
        <taxon>Actinomycetota</taxon>
        <taxon>Actinomycetes</taxon>
        <taxon>Kitasatosporales</taxon>
        <taxon>Streptomycetaceae</taxon>
        <taxon>Streptomyces</taxon>
    </lineage>
</organism>
<evidence type="ECO:0000313" key="1">
    <source>
        <dbReference type="EMBL" id="GAA5215997.1"/>
    </source>
</evidence>
<gene>
    <name evidence="1" type="ORF">GCM10023323_67260</name>
</gene>
<dbReference type="EMBL" id="BAABJR010000024">
    <property type="protein sequence ID" value="GAA5215997.1"/>
    <property type="molecule type" value="Genomic_DNA"/>
</dbReference>
<protein>
    <recommendedName>
        <fullName evidence="3">DUF222 domain-containing protein</fullName>
    </recommendedName>
</protein>
<accession>A0ABP9TDE3</accession>
<dbReference type="RefSeq" id="WP_345637044.1">
    <property type="nucleotide sequence ID" value="NZ_BAABJR010000024.1"/>
</dbReference>